<dbReference type="RefSeq" id="WP_015146995.1">
    <property type="nucleotide sequence ID" value="NC_019693.1"/>
</dbReference>
<dbReference type="EMBL" id="CP003607">
    <property type="protein sequence ID" value="AFY80345.1"/>
    <property type="molecule type" value="Genomic_DNA"/>
</dbReference>
<evidence type="ECO:0000259" key="3">
    <source>
        <dbReference type="Pfam" id="PF14104"/>
    </source>
</evidence>
<dbReference type="HOGENOM" id="CLU_034349_3_1_3"/>
<keyword evidence="6" id="KW-1185">Reference proteome</keyword>
<dbReference type="Proteomes" id="UP000010367">
    <property type="component" value="Chromosome"/>
</dbReference>
<evidence type="ECO:0000313" key="5">
    <source>
        <dbReference type="EMBL" id="AFY82433.1"/>
    </source>
</evidence>
<dbReference type="InterPro" id="IPR025457">
    <property type="entry name" value="DUF4277"/>
</dbReference>
<organism evidence="4 6">
    <name type="scientific">Oscillatoria acuminata PCC 6304</name>
    <dbReference type="NCBI Taxonomy" id="56110"/>
    <lineage>
        <taxon>Bacteria</taxon>
        <taxon>Bacillati</taxon>
        <taxon>Cyanobacteriota</taxon>
        <taxon>Cyanophyceae</taxon>
        <taxon>Oscillatoriophycideae</taxon>
        <taxon>Oscillatoriales</taxon>
        <taxon>Oscillatoriaceae</taxon>
        <taxon>Oscillatoria</taxon>
    </lineage>
</organism>
<evidence type="ECO:0000313" key="6">
    <source>
        <dbReference type="Proteomes" id="UP000010367"/>
    </source>
</evidence>
<dbReference type="EMBL" id="CP003607">
    <property type="protein sequence ID" value="AFY82433.1"/>
    <property type="molecule type" value="Genomic_DNA"/>
</dbReference>
<dbReference type="GO" id="GO:0003677">
    <property type="term" value="F:DNA binding"/>
    <property type="evidence" value="ECO:0007669"/>
    <property type="project" value="InterPro"/>
</dbReference>
<dbReference type="Pfam" id="PF01609">
    <property type="entry name" value="DDE_Tnp_1"/>
    <property type="match status" value="1"/>
</dbReference>
<dbReference type="KEGG" id="oac:Oscil6304_2831"/>
<name>K9TCU7_9CYAN</name>
<dbReference type="InParanoid" id="K9TCU7"/>
<dbReference type="GO" id="GO:0004803">
    <property type="term" value="F:transposase activity"/>
    <property type="evidence" value="ECO:0007669"/>
    <property type="project" value="InterPro"/>
</dbReference>
<dbReference type="AlphaFoldDB" id="K9TCU7"/>
<dbReference type="KEGG" id="oac:Oscil6304_0605"/>
<keyword evidence="1" id="KW-0175">Coiled coil</keyword>
<dbReference type="PANTHER" id="PTHR34614">
    <property type="match status" value="1"/>
</dbReference>
<dbReference type="PATRIC" id="fig|56110.3.peg.3372"/>
<reference evidence="4 6" key="1">
    <citation type="submission" date="2012-06" db="EMBL/GenBank/DDBJ databases">
        <title>Finished chromosome of genome of Oscillatoria acuminata PCC 6304.</title>
        <authorList>
            <consortium name="US DOE Joint Genome Institute"/>
            <person name="Gugger M."/>
            <person name="Coursin T."/>
            <person name="Rippka R."/>
            <person name="Tandeau De Marsac N."/>
            <person name="Huntemann M."/>
            <person name="Wei C.-L."/>
            <person name="Han J."/>
            <person name="Detter J.C."/>
            <person name="Han C."/>
            <person name="Tapia R."/>
            <person name="Davenport K."/>
            <person name="Daligault H."/>
            <person name="Erkkila T."/>
            <person name="Gu W."/>
            <person name="Munk A.C.C."/>
            <person name="Teshima H."/>
            <person name="Xu Y."/>
            <person name="Chain P."/>
            <person name="Chen A."/>
            <person name="Krypides N."/>
            <person name="Mavromatis K."/>
            <person name="Markowitz V."/>
            <person name="Szeto E."/>
            <person name="Ivanova N."/>
            <person name="Mikhailova N."/>
            <person name="Ovchinnikova G."/>
            <person name="Pagani I."/>
            <person name="Pati A."/>
            <person name="Goodwin L."/>
            <person name="Peters L."/>
            <person name="Pitluck S."/>
            <person name="Woyke T."/>
            <person name="Kerfeld C."/>
        </authorList>
    </citation>
    <scope>NUCLEOTIDE SEQUENCE [LARGE SCALE GENOMIC DNA]</scope>
    <source>
        <strain evidence="4 6">PCC 6304</strain>
    </source>
</reference>
<proteinExistence type="predicted"/>
<dbReference type="PANTHER" id="PTHR34614:SF2">
    <property type="entry name" value="TRANSPOSASE IS4-LIKE DOMAIN-CONTAINING PROTEIN"/>
    <property type="match status" value="1"/>
</dbReference>
<dbReference type="eggNOG" id="COG5421">
    <property type="taxonomic scope" value="Bacteria"/>
</dbReference>
<gene>
    <name evidence="4" type="ORF">Oscil6304_0605</name>
    <name evidence="5" type="ORF">Oscil6304_2831</name>
</gene>
<sequence length="540" mass="61342">MTDIASDIIVQDIDHCGIVSGIIDEIGLVELINRELEPHPLTLVSPGIVVKAMILNGLGLVSAPLYLFPQFFVGKATEHLLGEGITPEMLNDDRLGRVLDELYKVGITQLFVKVALAAAKKFRVNTRSKHLDSTSFHVHGQYLREPNLTGEPVPIEITYGYSRDHRPDLKQFIVDLICSSDGDIPLYLRVASGNESDSAIFAKLMKEFRENWDMDGLFVADAALYNQENLRQINHLKWVSRVPASLKAAKELLSEPAESDLKKCQLDGYRIKSCEITYEDIKQRWLLVESEKRKESDLKQLKKKIKNLAEKGRAELKKLSQQKFACQPDAEQAVEQFNKKLRYHTITGFEILTVPYYTQPGRPPKGAKPAGYCYQIQGTLSENEAAIEQEKIRAGRFILATNVLDVNELSDEQILEEYKNQQSTERGFRFLKDPMFFTDSVFLKNSERIEALAMVMGLCLLVYSLGQRALREALAQAKKSIKNQVGKPTTTPTLRWVFQCFQSIHLLTVDGVKKITYLTDERRWILQFLGASCQKYYLLT</sequence>
<evidence type="ECO:0000313" key="4">
    <source>
        <dbReference type="EMBL" id="AFY80345.1"/>
    </source>
</evidence>
<dbReference type="InterPro" id="IPR002559">
    <property type="entry name" value="Transposase_11"/>
</dbReference>
<evidence type="ECO:0000256" key="1">
    <source>
        <dbReference type="SAM" id="Coils"/>
    </source>
</evidence>
<feature type="domain" description="DUF4277" evidence="3">
    <location>
        <begin position="10"/>
        <end position="116"/>
    </location>
</feature>
<dbReference type="GO" id="GO:0006313">
    <property type="term" value="P:DNA transposition"/>
    <property type="evidence" value="ECO:0007669"/>
    <property type="project" value="InterPro"/>
</dbReference>
<dbReference type="OrthoDB" id="467786at2"/>
<accession>K9TCU7</accession>
<protein>
    <submittedName>
        <fullName evidence="4">Transposase</fullName>
    </submittedName>
</protein>
<dbReference type="Pfam" id="PF14104">
    <property type="entry name" value="DUF4277"/>
    <property type="match status" value="1"/>
</dbReference>
<feature type="domain" description="Transposase IS4-like" evidence="2">
    <location>
        <begin position="131"/>
        <end position="460"/>
    </location>
</feature>
<feature type="coiled-coil region" evidence="1">
    <location>
        <begin position="291"/>
        <end position="322"/>
    </location>
</feature>
<evidence type="ECO:0000259" key="2">
    <source>
        <dbReference type="Pfam" id="PF01609"/>
    </source>
</evidence>
<dbReference type="NCBIfam" id="NF033559">
    <property type="entry name" value="transpos_IS1634"/>
    <property type="match status" value="1"/>
</dbReference>
<dbReference type="InterPro" id="IPR047654">
    <property type="entry name" value="IS1634_transpos"/>
</dbReference>
<dbReference type="STRING" id="56110.Oscil6304_0605"/>